<evidence type="ECO:0000256" key="8">
    <source>
        <dbReference type="SAM" id="MobiDB-lite"/>
    </source>
</evidence>
<reference evidence="11" key="1">
    <citation type="journal article" date="2015" name="PLoS Genet.">
        <title>Genome Sequence and Transcriptome Analyses of Chrysochromulina tobin: Metabolic Tools for Enhanced Algal Fitness in the Prominent Order Prymnesiales (Haptophyceae).</title>
        <authorList>
            <person name="Hovde B.T."/>
            <person name="Deodato C.R."/>
            <person name="Hunsperger H.M."/>
            <person name="Ryken S.A."/>
            <person name="Yost W."/>
            <person name="Jha R.K."/>
            <person name="Patterson J."/>
            <person name="Monnat R.J. Jr."/>
            <person name="Barlow S.B."/>
            <person name="Starkenburg S.R."/>
            <person name="Cattolico R.A."/>
        </authorList>
    </citation>
    <scope>NUCLEOTIDE SEQUENCE</scope>
    <source>
        <strain evidence="11">CCMP291</strain>
    </source>
</reference>
<dbReference type="Proteomes" id="UP000037460">
    <property type="component" value="Unassembled WGS sequence"/>
</dbReference>
<evidence type="ECO:0000256" key="5">
    <source>
        <dbReference type="ARBA" id="ARBA00023027"/>
    </source>
</evidence>
<proteinExistence type="inferred from homology"/>
<protein>
    <recommendedName>
        <fullName evidence="1">protein acetyllysine N-acetyltransferase</fullName>
        <ecNumber evidence="1">2.3.1.286</ecNumber>
    </recommendedName>
</protein>
<dbReference type="Gene3D" id="2.20.28.200">
    <property type="match status" value="1"/>
</dbReference>
<evidence type="ECO:0000256" key="3">
    <source>
        <dbReference type="ARBA" id="ARBA00022723"/>
    </source>
</evidence>
<keyword evidence="2" id="KW-0808">Transferase</keyword>
<evidence type="ECO:0000256" key="2">
    <source>
        <dbReference type="ARBA" id="ARBA00022679"/>
    </source>
</evidence>
<evidence type="ECO:0000256" key="6">
    <source>
        <dbReference type="ARBA" id="ARBA00038170"/>
    </source>
</evidence>
<feature type="binding site" evidence="7">
    <location>
        <position position="193"/>
    </location>
    <ligand>
        <name>Zn(2+)</name>
        <dbReference type="ChEBI" id="CHEBI:29105"/>
    </ligand>
</feature>
<comment type="similarity">
    <text evidence="6">Belongs to the sirtuin family. Class IV subfamily.</text>
</comment>
<feature type="active site" description="Proton acceptor" evidence="7">
    <location>
        <position position="185"/>
    </location>
</feature>
<dbReference type="GO" id="GO:0070403">
    <property type="term" value="F:NAD+ binding"/>
    <property type="evidence" value="ECO:0007669"/>
    <property type="project" value="InterPro"/>
</dbReference>
<dbReference type="GO" id="GO:0005634">
    <property type="term" value="C:nucleus"/>
    <property type="evidence" value="ECO:0007669"/>
    <property type="project" value="TreeGrafter"/>
</dbReference>
<dbReference type="InterPro" id="IPR003000">
    <property type="entry name" value="Sirtuin"/>
</dbReference>
<evidence type="ECO:0000313" key="11">
    <source>
        <dbReference type="Proteomes" id="UP000037460"/>
    </source>
</evidence>
<sequence length="315" mass="33959">MSGGYADRLKHYPNKGVCGLPERLDNDRTLRTKLEALVKRVREAKHLVVFTGAGISTAAGIPDFRGPSGIWTKQQAKDKEAKQQAKAKVSANRSAKKRGREEELEAAVVGAADIASEVKSESDAGGSASGTAQGAIDFSSAQPTYTHRALVELSKRGHLKFLVTQNVDGLDQRAGHPRDKMAVLHGCIFEEKCAKCGHIQLRDTPVDTISFKPTGSRCPQCAGVMRDTLLDWEDPLPEDELALSEAHCEQSDLVLALGTSLRIEPAGSLPCLAKSFILVNLQQTPKDNQASLIVRAPVDMVMRAVMSDGFGIGNF</sequence>
<dbReference type="GO" id="GO:0003714">
    <property type="term" value="F:transcription corepressor activity"/>
    <property type="evidence" value="ECO:0007669"/>
    <property type="project" value="TreeGrafter"/>
</dbReference>
<feature type="region of interest" description="Disordered" evidence="8">
    <location>
        <begin position="66"/>
        <end position="102"/>
    </location>
</feature>
<organism evidence="10 11">
    <name type="scientific">Chrysochromulina tobinii</name>
    <dbReference type="NCBI Taxonomy" id="1460289"/>
    <lineage>
        <taxon>Eukaryota</taxon>
        <taxon>Haptista</taxon>
        <taxon>Haptophyta</taxon>
        <taxon>Prymnesiophyceae</taxon>
        <taxon>Prymnesiales</taxon>
        <taxon>Chrysochromulinaceae</taxon>
        <taxon>Chrysochromulina</taxon>
    </lineage>
</organism>
<dbReference type="Pfam" id="PF02146">
    <property type="entry name" value="SIR2"/>
    <property type="match status" value="2"/>
</dbReference>
<comment type="caution">
    <text evidence="10">The sequence shown here is derived from an EMBL/GenBank/DDBJ whole genome shotgun (WGS) entry which is preliminary data.</text>
</comment>
<evidence type="ECO:0000256" key="1">
    <source>
        <dbReference type="ARBA" id="ARBA00012928"/>
    </source>
</evidence>
<dbReference type="InterPro" id="IPR029035">
    <property type="entry name" value="DHS-like_NAD/FAD-binding_dom"/>
</dbReference>
<dbReference type="AlphaFoldDB" id="A0A0M0JKU4"/>
<evidence type="ECO:0000313" key="10">
    <source>
        <dbReference type="EMBL" id="KOO26878.1"/>
    </source>
</evidence>
<feature type="binding site" evidence="7">
    <location>
        <position position="221"/>
    </location>
    <ligand>
        <name>Zn(2+)</name>
        <dbReference type="ChEBI" id="CHEBI:29105"/>
    </ligand>
</feature>
<dbReference type="EMBL" id="JWZX01002790">
    <property type="protein sequence ID" value="KOO26878.1"/>
    <property type="molecule type" value="Genomic_DNA"/>
</dbReference>
<feature type="binding site" evidence="7">
    <location>
        <position position="218"/>
    </location>
    <ligand>
        <name>Zn(2+)</name>
        <dbReference type="ChEBI" id="CHEBI:29105"/>
    </ligand>
</feature>
<keyword evidence="4 7" id="KW-0862">Zinc</keyword>
<evidence type="ECO:0000256" key="7">
    <source>
        <dbReference type="PROSITE-ProRule" id="PRU00236"/>
    </source>
</evidence>
<dbReference type="SUPFAM" id="SSF52467">
    <property type="entry name" value="DHS-like NAD/FAD-binding domain"/>
    <property type="match status" value="1"/>
</dbReference>
<evidence type="ECO:0000256" key="4">
    <source>
        <dbReference type="ARBA" id="ARBA00022833"/>
    </source>
</evidence>
<dbReference type="Gene3D" id="3.40.50.1220">
    <property type="entry name" value="TPP-binding domain"/>
    <property type="match status" value="1"/>
</dbReference>
<dbReference type="PANTHER" id="PTHR11085">
    <property type="entry name" value="NAD-DEPENDENT PROTEIN DEACYLASE SIRTUIN-5, MITOCHONDRIAL-RELATED"/>
    <property type="match status" value="1"/>
</dbReference>
<dbReference type="GO" id="GO:0046872">
    <property type="term" value="F:metal ion binding"/>
    <property type="evidence" value="ECO:0007669"/>
    <property type="project" value="UniProtKB-KW"/>
</dbReference>
<evidence type="ECO:0000259" key="9">
    <source>
        <dbReference type="PROSITE" id="PS50305"/>
    </source>
</evidence>
<keyword evidence="3 7" id="KW-0479">Metal-binding</keyword>
<dbReference type="InterPro" id="IPR026590">
    <property type="entry name" value="Ssirtuin_cat_dom"/>
</dbReference>
<keyword evidence="5" id="KW-0520">NAD</keyword>
<keyword evidence="11" id="KW-1185">Reference proteome</keyword>
<feature type="domain" description="Deacetylase sirtuin-type" evidence="9">
    <location>
        <begin position="27"/>
        <end position="315"/>
    </location>
</feature>
<dbReference type="OrthoDB" id="424302at2759"/>
<gene>
    <name evidence="10" type="ORF">Ctob_005031</name>
</gene>
<name>A0A0M0JKU4_9EUKA</name>
<dbReference type="GO" id="GO:0017136">
    <property type="term" value="F:histone deacetylase activity, NAD-dependent"/>
    <property type="evidence" value="ECO:0007669"/>
    <property type="project" value="TreeGrafter"/>
</dbReference>
<dbReference type="PROSITE" id="PS50305">
    <property type="entry name" value="SIRTUIN"/>
    <property type="match status" value="1"/>
</dbReference>
<accession>A0A0M0JKU4</accession>
<dbReference type="EC" id="2.3.1.286" evidence="1"/>
<feature type="binding site" evidence="7">
    <location>
        <position position="196"/>
    </location>
    <ligand>
        <name>Zn(2+)</name>
        <dbReference type="ChEBI" id="CHEBI:29105"/>
    </ligand>
</feature>
<dbReference type="InterPro" id="IPR050134">
    <property type="entry name" value="NAD-dep_sirtuin_deacylases"/>
</dbReference>
<dbReference type="GO" id="GO:0000122">
    <property type="term" value="P:negative regulation of transcription by RNA polymerase II"/>
    <property type="evidence" value="ECO:0007669"/>
    <property type="project" value="TreeGrafter"/>
</dbReference>
<dbReference type="PANTHER" id="PTHR11085:SF12">
    <property type="entry name" value="NAD-DEPENDENT PROTEIN DEACYLASE SIRTUIN-6"/>
    <property type="match status" value="1"/>
</dbReference>